<dbReference type="InterPro" id="IPR025490">
    <property type="entry name" value="RqcP"/>
</dbReference>
<dbReference type="InterPro" id="IPR036986">
    <property type="entry name" value="S4_RNA-bd_sf"/>
</dbReference>
<evidence type="ECO:0000256" key="2">
    <source>
        <dbReference type="ARBA" id="ARBA00022730"/>
    </source>
</evidence>
<keyword evidence="8" id="KW-1185">Reference proteome</keyword>
<accession>A0A0R1JXB6</accession>
<dbReference type="PIRSF" id="PIRSF038881">
    <property type="entry name" value="RNAbp_HP1423"/>
    <property type="match status" value="1"/>
</dbReference>
<reference evidence="7 8" key="1">
    <citation type="journal article" date="2015" name="Genome Announc.">
        <title>Expanding the biotechnology potential of lactobacilli through comparative genomics of 213 strains and associated genera.</title>
        <authorList>
            <person name="Sun Z."/>
            <person name="Harris H.M."/>
            <person name="McCann A."/>
            <person name="Guo C."/>
            <person name="Argimon S."/>
            <person name="Zhang W."/>
            <person name="Yang X."/>
            <person name="Jeffery I.B."/>
            <person name="Cooney J.C."/>
            <person name="Kagawa T.F."/>
            <person name="Liu W."/>
            <person name="Song Y."/>
            <person name="Salvetti E."/>
            <person name="Wrobel A."/>
            <person name="Rasinkangas P."/>
            <person name="Parkhill J."/>
            <person name="Rea M.C."/>
            <person name="O'Sullivan O."/>
            <person name="Ritari J."/>
            <person name="Douillard F.P."/>
            <person name="Paul Ross R."/>
            <person name="Yang R."/>
            <person name="Briner A.E."/>
            <person name="Felis G.E."/>
            <person name="de Vos W.M."/>
            <person name="Barrangou R."/>
            <person name="Klaenhammer T.R."/>
            <person name="Caufield P.W."/>
            <person name="Cui Y."/>
            <person name="Zhang H."/>
            <person name="O'Toole P.W."/>
        </authorList>
    </citation>
    <scope>NUCLEOTIDE SEQUENCE [LARGE SCALE GENOMIC DNA]</scope>
    <source>
        <strain evidence="7 8">DSM 19117</strain>
    </source>
</reference>
<name>A0A0R1JXB6_9LACO</name>
<gene>
    <name evidence="5" type="primary">rqcP</name>
    <name evidence="7" type="ORF">FD30_GL001699</name>
</gene>
<proteinExistence type="inferred from homology"/>
<evidence type="ECO:0000256" key="4">
    <source>
        <dbReference type="ARBA" id="ARBA00022917"/>
    </source>
</evidence>
<comment type="subunit">
    <text evidence="5">Associates with stalled 50S ribosomal subunits. Binds to RqcH, 23S rRNA and the P-site tRNA. Does not require RqcH for association with 50S subunits.</text>
</comment>
<dbReference type="PROSITE" id="PS50889">
    <property type="entry name" value="S4"/>
    <property type="match status" value="1"/>
</dbReference>
<keyword evidence="4 5" id="KW-0648">Protein biosynthesis</keyword>
<keyword evidence="3 5" id="KW-0694">RNA-binding</keyword>
<dbReference type="GO" id="GO:0000049">
    <property type="term" value="F:tRNA binding"/>
    <property type="evidence" value="ECO:0007669"/>
    <property type="project" value="UniProtKB-UniRule"/>
</dbReference>
<dbReference type="STRING" id="1423773.FD30_GL001699"/>
<dbReference type="RefSeq" id="WP_024747903.1">
    <property type="nucleotide sequence ID" value="NZ_AZDT01000028.1"/>
</dbReference>
<dbReference type="OrthoDB" id="9805210at2"/>
<evidence type="ECO:0000313" key="7">
    <source>
        <dbReference type="EMBL" id="KRK75886.1"/>
    </source>
</evidence>
<dbReference type="SMART" id="SM00363">
    <property type="entry name" value="S4"/>
    <property type="match status" value="1"/>
</dbReference>
<dbReference type="HAMAP" id="MF_00871">
    <property type="entry name" value="RqcP"/>
    <property type="match status" value="1"/>
</dbReference>
<evidence type="ECO:0000256" key="3">
    <source>
        <dbReference type="ARBA" id="ARBA00022884"/>
    </source>
</evidence>
<comment type="function">
    <text evidence="5">Key component of the ribosome quality control system (RQC), a ribosome-associated complex that mediates the extraction of incompletely synthesized nascent chains from stalled ribosomes and their subsequent degradation. RqcH recruits Ala-charged tRNA, and with RqcP directs the elongation of stalled nascent chains on 50S ribosomal subunits, leading to non-templated C-terminal alanine extensions (Ala tail). The Ala tail promotes nascent chain degradation. RqcP is associated with the translocation-like movement of the peptidyl-tRNA from the A-site into the P-site.</text>
</comment>
<sequence length="93" mass="10719">MRLDKFLKVSRIIKRRSVAKEIADKGRILINDKVAKSSSNVATNDELVIKFGNKTLTVKVNELLETTKKEDAERMYTIVKEEYAQDFRQSANE</sequence>
<dbReference type="GO" id="GO:0072344">
    <property type="term" value="P:rescue of stalled ribosome"/>
    <property type="evidence" value="ECO:0007669"/>
    <property type="project" value="UniProtKB-UniRule"/>
</dbReference>
<comment type="caution">
    <text evidence="7">The sequence shown here is derived from an EMBL/GenBank/DDBJ whole genome shotgun (WGS) entry which is preliminary data.</text>
</comment>
<evidence type="ECO:0000256" key="5">
    <source>
        <dbReference type="HAMAP-Rule" id="MF_00871"/>
    </source>
</evidence>
<dbReference type="SUPFAM" id="SSF55174">
    <property type="entry name" value="Alpha-L RNA-binding motif"/>
    <property type="match status" value="1"/>
</dbReference>
<dbReference type="Pfam" id="PF01479">
    <property type="entry name" value="S4"/>
    <property type="match status" value="1"/>
</dbReference>
<protein>
    <recommendedName>
        <fullName evidence="5">RQC P-site tRNA stabilizing factor</fullName>
        <shortName evidence="5">RqcP</shortName>
    </recommendedName>
    <alternativeName>
        <fullName evidence="5">Ribosome-associated protein quality control protein P</fullName>
    </alternativeName>
</protein>
<evidence type="ECO:0000256" key="1">
    <source>
        <dbReference type="ARBA" id="ARBA00022555"/>
    </source>
</evidence>
<dbReference type="GeneID" id="84783133"/>
<dbReference type="Proteomes" id="UP000051162">
    <property type="component" value="Unassembled WGS sequence"/>
</dbReference>
<dbReference type="GO" id="GO:0043023">
    <property type="term" value="F:ribosomal large subunit binding"/>
    <property type="evidence" value="ECO:0007669"/>
    <property type="project" value="UniProtKB-UniRule"/>
</dbReference>
<keyword evidence="7" id="KW-0346">Stress response</keyword>
<organism evidence="7 8">
    <name type="scientific">Levilactobacillus namurensis DSM 19117</name>
    <dbReference type="NCBI Taxonomy" id="1423773"/>
    <lineage>
        <taxon>Bacteria</taxon>
        <taxon>Bacillati</taxon>
        <taxon>Bacillota</taxon>
        <taxon>Bacilli</taxon>
        <taxon>Lactobacillales</taxon>
        <taxon>Lactobacillaceae</taxon>
        <taxon>Levilactobacillus</taxon>
    </lineage>
</organism>
<keyword evidence="1 5" id="KW-0820">tRNA-binding</keyword>
<keyword evidence="2 5" id="KW-0699">rRNA-binding</keyword>
<dbReference type="Gene3D" id="3.10.290.10">
    <property type="entry name" value="RNA-binding S4 domain"/>
    <property type="match status" value="1"/>
</dbReference>
<feature type="domain" description="RNA-binding S4" evidence="6">
    <location>
        <begin position="1"/>
        <end position="64"/>
    </location>
</feature>
<dbReference type="InterPro" id="IPR002942">
    <property type="entry name" value="S4_RNA-bd"/>
</dbReference>
<evidence type="ECO:0000259" key="6">
    <source>
        <dbReference type="SMART" id="SM00363"/>
    </source>
</evidence>
<comment type="similarity">
    <text evidence="5">Belongs to the RqcP family.</text>
</comment>
<dbReference type="PATRIC" id="fig|1423773.3.peg.1744"/>
<dbReference type="CDD" id="cd00165">
    <property type="entry name" value="S4"/>
    <property type="match status" value="1"/>
</dbReference>
<dbReference type="AlphaFoldDB" id="A0A0R1JXB6"/>
<dbReference type="EMBL" id="AZDT01000028">
    <property type="protein sequence ID" value="KRK75886.1"/>
    <property type="molecule type" value="Genomic_DNA"/>
</dbReference>
<evidence type="ECO:0000313" key="8">
    <source>
        <dbReference type="Proteomes" id="UP000051162"/>
    </source>
</evidence>
<dbReference type="GO" id="GO:0019843">
    <property type="term" value="F:rRNA binding"/>
    <property type="evidence" value="ECO:0007669"/>
    <property type="project" value="UniProtKB-UniRule"/>
</dbReference>